<dbReference type="RefSeq" id="WP_138921956.1">
    <property type="nucleotide sequence ID" value="NZ_CP090569.1"/>
</dbReference>
<evidence type="ECO:0000313" key="3">
    <source>
        <dbReference type="Proteomes" id="UP001056649"/>
    </source>
</evidence>
<gene>
    <name evidence="2" type="ORF">L0Y14_09560</name>
</gene>
<dbReference type="InterPro" id="IPR041519">
    <property type="entry name" value="HEPN_RiboL-PSP"/>
</dbReference>
<sequence>MASQSLTKFYRNISDVHKLAEAHSKLNPGGLGRRSLGHITRSGVVMLCAAWEVYFEDIVTEAVRHITGALDTPSQLPPSVQKKLSSQVKADSHELKPLELAGEGWKELLLHYARKEASSINTPKSHVLELYAKHFIGTDGISSAWHVGPDRVNHIVSIRGEIAHRGRDAEYIPILDLKLYTKEIVRTAVETDNHICLHIKSATGAKSQPWRRKTVPE</sequence>
<dbReference type="Proteomes" id="UP001056649">
    <property type="component" value="Chromosome"/>
</dbReference>
<reference evidence="2" key="1">
    <citation type="journal article" date="2022" name="Mol. Ecol. Resour.">
        <title>The complete and closed genome of the facultative generalist Candidatus Endoriftia persephone from deep-sea hydrothermal vents.</title>
        <authorList>
            <person name="de Oliveira A.L."/>
            <person name="Srivastava A."/>
            <person name="Espada-Hinojosa S."/>
            <person name="Bright M."/>
        </authorList>
    </citation>
    <scope>NUCLEOTIDE SEQUENCE</scope>
    <source>
        <strain evidence="2">Tica-EPR-9o50.N</strain>
    </source>
</reference>
<dbReference type="AlphaFoldDB" id="A0A9J6ZUR1"/>
<organism evidence="2 3">
    <name type="scientific">Candidatus Endoriftia persephonae</name>
    <dbReference type="NCBI Taxonomy" id="393765"/>
    <lineage>
        <taxon>Bacteria</taxon>
        <taxon>Pseudomonadati</taxon>
        <taxon>Pseudomonadota</taxon>
        <taxon>Gammaproteobacteria</taxon>
        <taxon>Chromatiales</taxon>
        <taxon>Sedimenticolaceae</taxon>
        <taxon>Candidatus Endoriftia</taxon>
    </lineage>
</organism>
<evidence type="ECO:0000259" key="1">
    <source>
        <dbReference type="Pfam" id="PF18735"/>
    </source>
</evidence>
<protein>
    <recommendedName>
        <fullName evidence="1">RiboL-PSP-HEPN domain-containing protein</fullName>
    </recommendedName>
</protein>
<evidence type="ECO:0000313" key="2">
    <source>
        <dbReference type="EMBL" id="USF86391.1"/>
    </source>
</evidence>
<dbReference type="KEGG" id="eps:L0Y14_09560"/>
<name>A0A9J6ZUR1_9GAMM</name>
<accession>A0A9J6ZUR1</accession>
<proteinExistence type="predicted"/>
<dbReference type="EMBL" id="CP090569">
    <property type="protein sequence ID" value="USF86391.1"/>
    <property type="molecule type" value="Genomic_DNA"/>
</dbReference>
<keyword evidence="3" id="KW-1185">Reference proteome</keyword>
<dbReference type="Pfam" id="PF18735">
    <property type="entry name" value="HEPN_RiboL-PSP"/>
    <property type="match status" value="1"/>
</dbReference>
<feature type="domain" description="RiboL-PSP-HEPN" evidence="1">
    <location>
        <begin position="18"/>
        <end position="196"/>
    </location>
</feature>